<keyword evidence="4" id="KW-0325">Glycoprotein</keyword>
<evidence type="ECO:0000313" key="6">
    <source>
        <dbReference type="Proteomes" id="UP000695026"/>
    </source>
</evidence>
<dbReference type="GO" id="GO:0005886">
    <property type="term" value="C:plasma membrane"/>
    <property type="evidence" value="ECO:0007669"/>
    <property type="project" value="TreeGrafter"/>
</dbReference>
<dbReference type="OrthoDB" id="9933251at2759"/>
<dbReference type="GO" id="GO:0046847">
    <property type="term" value="P:filopodium assembly"/>
    <property type="evidence" value="ECO:0007669"/>
    <property type="project" value="TreeGrafter"/>
</dbReference>
<evidence type="ECO:0000256" key="1">
    <source>
        <dbReference type="ARBA" id="ARBA00004370"/>
    </source>
</evidence>
<dbReference type="SUPFAM" id="SSF48726">
    <property type="entry name" value="Immunoglobulin"/>
    <property type="match status" value="1"/>
</dbReference>
<keyword evidence="3 5" id="KW-0472">Membrane</keyword>
<dbReference type="GO" id="GO:1904891">
    <property type="term" value="P:positive regulation of excitatory synapse assembly"/>
    <property type="evidence" value="ECO:0007669"/>
    <property type="project" value="TreeGrafter"/>
</dbReference>
<evidence type="ECO:0000256" key="5">
    <source>
        <dbReference type="SAM" id="Phobius"/>
    </source>
</evidence>
<dbReference type="InterPro" id="IPR015631">
    <property type="entry name" value="CD2/SLAM_rcpt"/>
</dbReference>
<sequence>MKSSKSVLLSSPHPVGSYSVLGRIAMPCALEIAVFTHRRLVAAEAGSGSFAKISKKRKPGGSDVVKGDEAQGGEISLLVSQPNINSSVAENVLLSVAYTGETSPVIEWKHTSASGTTKIAEWKPGIYANISSSYKDRVNIYENGSLQLLKVAIKDAGYYLVTVRDELGIIIYGTILLNVYEILYEDLHFVVVVSAFLGTASAVLICLMWLCNKSMHFLQPERQQLRVSETEETELQTMGC</sequence>
<dbReference type="Proteomes" id="UP000695026">
    <property type="component" value="Unplaced"/>
</dbReference>
<dbReference type="InterPro" id="IPR013783">
    <property type="entry name" value="Ig-like_fold"/>
</dbReference>
<accession>A0A9F3QUG9</accession>
<dbReference type="KEGG" id="pbi:103050657"/>
<dbReference type="GeneID" id="103050657"/>
<gene>
    <name evidence="7" type="primary">VSTM5</name>
</gene>
<evidence type="ECO:0000313" key="7">
    <source>
        <dbReference type="RefSeq" id="XP_015744689.2"/>
    </source>
</evidence>
<name>A0A9F3QUG9_PYTBI</name>
<dbReference type="GO" id="GO:0030424">
    <property type="term" value="C:axon"/>
    <property type="evidence" value="ECO:0007669"/>
    <property type="project" value="TreeGrafter"/>
</dbReference>
<organism evidence="6 7">
    <name type="scientific">Python bivittatus</name>
    <name type="common">Burmese python</name>
    <name type="synonym">Python molurus bivittatus</name>
    <dbReference type="NCBI Taxonomy" id="176946"/>
    <lineage>
        <taxon>Eukaryota</taxon>
        <taxon>Metazoa</taxon>
        <taxon>Chordata</taxon>
        <taxon>Craniata</taxon>
        <taxon>Vertebrata</taxon>
        <taxon>Euteleostomi</taxon>
        <taxon>Lepidosauria</taxon>
        <taxon>Squamata</taxon>
        <taxon>Bifurcata</taxon>
        <taxon>Unidentata</taxon>
        <taxon>Episquamata</taxon>
        <taxon>Toxicofera</taxon>
        <taxon>Serpentes</taxon>
        <taxon>Henophidia</taxon>
        <taxon>Pythonidae</taxon>
        <taxon>Python</taxon>
    </lineage>
</organism>
<dbReference type="PANTHER" id="PTHR12080">
    <property type="entry name" value="SIGNALING LYMPHOCYTIC ACTIVATION MOLECULE"/>
    <property type="match status" value="1"/>
</dbReference>
<keyword evidence="5" id="KW-1133">Transmembrane helix</keyword>
<keyword evidence="6" id="KW-1185">Reference proteome</keyword>
<proteinExistence type="predicted"/>
<dbReference type="Gene3D" id="2.60.40.10">
    <property type="entry name" value="Immunoglobulins"/>
    <property type="match status" value="1"/>
</dbReference>
<evidence type="ECO:0000256" key="3">
    <source>
        <dbReference type="ARBA" id="ARBA00023136"/>
    </source>
</evidence>
<feature type="transmembrane region" description="Helical" evidence="5">
    <location>
        <begin position="167"/>
        <end position="183"/>
    </location>
</feature>
<dbReference type="CTD" id="387804"/>
<dbReference type="OMA" id="DKAYCRI"/>
<evidence type="ECO:0000256" key="2">
    <source>
        <dbReference type="ARBA" id="ARBA00022729"/>
    </source>
</evidence>
<keyword evidence="5 7" id="KW-0812">Transmembrane</keyword>
<dbReference type="AlphaFoldDB" id="A0A9F3QUG9"/>
<comment type="subcellular location">
    <subcellularLocation>
        <location evidence="1">Membrane</location>
    </subcellularLocation>
</comment>
<dbReference type="GO" id="GO:0030425">
    <property type="term" value="C:dendrite"/>
    <property type="evidence" value="ECO:0007669"/>
    <property type="project" value="TreeGrafter"/>
</dbReference>
<feature type="transmembrane region" description="Helical" evidence="5">
    <location>
        <begin position="189"/>
        <end position="210"/>
    </location>
</feature>
<evidence type="ECO:0000256" key="4">
    <source>
        <dbReference type="ARBA" id="ARBA00023180"/>
    </source>
</evidence>
<keyword evidence="2" id="KW-0732">Signal</keyword>
<dbReference type="PANTHER" id="PTHR12080:SF93">
    <property type="entry name" value="V-SET AND TRANSMEMBRANE DOMAIN-CONTAINING PROTEIN 5"/>
    <property type="match status" value="1"/>
</dbReference>
<reference evidence="7" key="1">
    <citation type="submission" date="2025-08" db="UniProtKB">
        <authorList>
            <consortium name="RefSeq"/>
        </authorList>
    </citation>
    <scope>IDENTIFICATION</scope>
    <source>
        <tissue evidence="7">Liver</tissue>
    </source>
</reference>
<protein>
    <submittedName>
        <fullName evidence="7">V-set and transmembrane domain-containing protein 5</fullName>
    </submittedName>
</protein>
<dbReference type="RefSeq" id="XP_015744689.2">
    <property type="nucleotide sequence ID" value="XM_015889203.2"/>
</dbReference>
<dbReference type="InterPro" id="IPR036179">
    <property type="entry name" value="Ig-like_dom_sf"/>
</dbReference>